<keyword evidence="13" id="KW-1185">Reference proteome</keyword>
<dbReference type="PROSITE" id="PS51194">
    <property type="entry name" value="HELICASE_CTER"/>
    <property type="match status" value="1"/>
</dbReference>
<dbReference type="EnsemblMetazoa" id="CLYHEMT008457.1">
    <property type="protein sequence ID" value="CLYHEMP008457.1"/>
    <property type="gene ID" value="CLYHEMG008457"/>
</dbReference>
<dbReference type="GO" id="GO:0005524">
    <property type="term" value="F:ATP binding"/>
    <property type="evidence" value="ECO:0007669"/>
    <property type="project" value="UniProtKB-KW"/>
</dbReference>
<dbReference type="GO" id="GO:0005694">
    <property type="term" value="C:chromosome"/>
    <property type="evidence" value="ECO:0007669"/>
    <property type="project" value="TreeGrafter"/>
</dbReference>
<dbReference type="SMART" id="SM00490">
    <property type="entry name" value="HELICc"/>
    <property type="match status" value="1"/>
</dbReference>
<dbReference type="Proteomes" id="UP000594262">
    <property type="component" value="Unplaced"/>
</dbReference>
<dbReference type="OrthoDB" id="5969256at2759"/>
<evidence type="ECO:0000256" key="6">
    <source>
        <dbReference type="ARBA" id="ARBA00023242"/>
    </source>
</evidence>
<keyword evidence="5" id="KW-0413">Isomerase</keyword>
<dbReference type="GO" id="GO:0000724">
    <property type="term" value="P:double-strand break repair via homologous recombination"/>
    <property type="evidence" value="ECO:0007669"/>
    <property type="project" value="TreeGrafter"/>
</dbReference>
<evidence type="ECO:0000256" key="9">
    <source>
        <dbReference type="ARBA" id="ARBA00044542"/>
    </source>
</evidence>
<dbReference type="SMART" id="SM00487">
    <property type="entry name" value="DEXDc"/>
    <property type="match status" value="1"/>
</dbReference>
<evidence type="ECO:0000256" key="7">
    <source>
        <dbReference type="ARBA" id="ARBA00034617"/>
    </source>
</evidence>
<feature type="domain" description="Helicase C-terminal" evidence="11">
    <location>
        <begin position="239"/>
        <end position="410"/>
    </location>
</feature>
<dbReference type="AlphaFoldDB" id="A0A7M5V251"/>
<reference evidence="12" key="1">
    <citation type="submission" date="2021-01" db="UniProtKB">
        <authorList>
            <consortium name="EnsemblMetazoa"/>
        </authorList>
    </citation>
    <scope>IDENTIFICATION</scope>
</reference>
<evidence type="ECO:0000313" key="13">
    <source>
        <dbReference type="Proteomes" id="UP000594262"/>
    </source>
</evidence>
<dbReference type="PANTHER" id="PTHR13710">
    <property type="entry name" value="DNA HELICASE RECQ FAMILY MEMBER"/>
    <property type="match status" value="1"/>
</dbReference>
<dbReference type="EC" id="5.6.2.4" evidence="8"/>
<keyword evidence="2" id="KW-0547">Nucleotide-binding</keyword>
<proteinExistence type="inferred from homology"/>
<accession>A0A7M5V251</accession>
<dbReference type="SUPFAM" id="SSF52540">
    <property type="entry name" value="P-loop containing nucleoside triphosphate hydrolases"/>
    <property type="match status" value="1"/>
</dbReference>
<dbReference type="PANTHER" id="PTHR13710:SF153">
    <property type="entry name" value="RECQ-LIKE DNA HELICASE BLM"/>
    <property type="match status" value="1"/>
</dbReference>
<comment type="similarity">
    <text evidence="1">Belongs to the helicase family. RecQ subfamily.</text>
</comment>
<evidence type="ECO:0000256" key="3">
    <source>
        <dbReference type="ARBA" id="ARBA00022840"/>
    </source>
</evidence>
<evidence type="ECO:0000256" key="4">
    <source>
        <dbReference type="ARBA" id="ARBA00023125"/>
    </source>
</evidence>
<comment type="catalytic activity">
    <reaction evidence="7">
        <text>Couples ATP hydrolysis with the unwinding of duplex DNA by translocating in the 3'-5' direction.</text>
        <dbReference type="EC" id="5.6.2.4"/>
    </reaction>
</comment>
<dbReference type="Pfam" id="PF00271">
    <property type="entry name" value="Helicase_C"/>
    <property type="match status" value="1"/>
</dbReference>
<evidence type="ECO:0000256" key="1">
    <source>
        <dbReference type="ARBA" id="ARBA00005446"/>
    </source>
</evidence>
<dbReference type="GeneID" id="136812450"/>
<sequence>MADETNKFSRSSFQKCVKGLLNQYGLGFDKLKSAQENLLFNYLSGHDCIGVLPTNYGKSIIFHLIPGVYKLFHPDANPIVFVITPINALIQDQIQRCAEIGITGLHLCQENMEAVKLGNFDILFSSPECLLEEKFRHVLLMLSPRVIGIVIDEVHVVVKWGLPSTQKQAFRKMYAEVGNLRAIFNKPFLCLTATANKKTTKKIVNMLQLKNYKIERLSPEKPNVKISVNKVKITSDFEEIISYLKPLLEDFDRHGHCEKAIIYCSSIKLCGDIFMLFDRKYRNGTVGIFHGDTPKPLKLRVMEEFSKDQGGKCFFIVATSALGMGVNIKHIRHIIHAGLPSDVEAYIQEIGRAGRDGQSSNAILFYRPCDISHCNDNDLERIIKNKENECRRMSLLKCFNEIPDAGSALDLHECCDVCEKFCVCEKCTDVPEVEIPQPEPLQKVRSASEMEKKVVLDCLDQLHLAEKDVNLIMENVDFIKTESNILSLGIEEPLSVFVNQIFVEVFYCDNEANDASEEDDNIDLLSLNQPYTPLNDYELDSDDDIFWQDLFG</sequence>
<keyword evidence="4" id="KW-0238">DNA-binding</keyword>
<dbReference type="InterPro" id="IPR011545">
    <property type="entry name" value="DEAD/DEAH_box_helicase_dom"/>
</dbReference>
<dbReference type="GO" id="GO:0009378">
    <property type="term" value="F:four-way junction helicase activity"/>
    <property type="evidence" value="ECO:0007669"/>
    <property type="project" value="TreeGrafter"/>
</dbReference>
<name>A0A7M5V251_9CNID</name>
<dbReference type="Pfam" id="PF00270">
    <property type="entry name" value="DEAD"/>
    <property type="match status" value="1"/>
</dbReference>
<evidence type="ECO:0000256" key="5">
    <source>
        <dbReference type="ARBA" id="ARBA00023235"/>
    </source>
</evidence>
<dbReference type="GO" id="GO:0043138">
    <property type="term" value="F:3'-5' DNA helicase activity"/>
    <property type="evidence" value="ECO:0007669"/>
    <property type="project" value="UniProtKB-EC"/>
</dbReference>
<evidence type="ECO:0000256" key="2">
    <source>
        <dbReference type="ARBA" id="ARBA00022741"/>
    </source>
</evidence>
<dbReference type="InterPro" id="IPR001650">
    <property type="entry name" value="Helicase_C-like"/>
</dbReference>
<evidence type="ECO:0000259" key="10">
    <source>
        <dbReference type="PROSITE" id="PS51192"/>
    </source>
</evidence>
<dbReference type="Gene3D" id="3.40.50.300">
    <property type="entry name" value="P-loop containing nucleotide triphosphate hydrolases"/>
    <property type="match status" value="2"/>
</dbReference>
<dbReference type="RefSeq" id="XP_066925047.1">
    <property type="nucleotide sequence ID" value="XM_067068946.1"/>
</dbReference>
<dbReference type="GO" id="GO:0005737">
    <property type="term" value="C:cytoplasm"/>
    <property type="evidence" value="ECO:0007669"/>
    <property type="project" value="TreeGrafter"/>
</dbReference>
<keyword evidence="3" id="KW-0067">ATP-binding</keyword>
<dbReference type="InterPro" id="IPR027417">
    <property type="entry name" value="P-loop_NTPase"/>
</dbReference>
<dbReference type="GO" id="GO:0003677">
    <property type="term" value="F:DNA binding"/>
    <property type="evidence" value="ECO:0007669"/>
    <property type="project" value="UniProtKB-KW"/>
</dbReference>
<dbReference type="PROSITE" id="PS51192">
    <property type="entry name" value="HELICASE_ATP_BIND_1"/>
    <property type="match status" value="1"/>
</dbReference>
<feature type="domain" description="Helicase ATP-binding" evidence="10">
    <location>
        <begin position="39"/>
        <end position="213"/>
    </location>
</feature>
<organism evidence="12 13">
    <name type="scientific">Clytia hemisphaerica</name>
    <dbReference type="NCBI Taxonomy" id="252671"/>
    <lineage>
        <taxon>Eukaryota</taxon>
        <taxon>Metazoa</taxon>
        <taxon>Cnidaria</taxon>
        <taxon>Hydrozoa</taxon>
        <taxon>Hydroidolina</taxon>
        <taxon>Leptothecata</taxon>
        <taxon>Obeliida</taxon>
        <taxon>Clytiidae</taxon>
        <taxon>Clytia</taxon>
    </lineage>
</organism>
<evidence type="ECO:0000313" key="12">
    <source>
        <dbReference type="EnsemblMetazoa" id="CLYHEMP008457.1"/>
    </source>
</evidence>
<dbReference type="GO" id="GO:0005634">
    <property type="term" value="C:nucleus"/>
    <property type="evidence" value="ECO:0007669"/>
    <property type="project" value="TreeGrafter"/>
</dbReference>
<protein>
    <recommendedName>
        <fullName evidence="8">DNA 3'-5' helicase</fullName>
        <ecNumber evidence="8">5.6.2.4</ecNumber>
    </recommendedName>
    <alternativeName>
        <fullName evidence="9">DNA 3'-5' helicase BLM</fullName>
    </alternativeName>
</protein>
<dbReference type="InterPro" id="IPR014001">
    <property type="entry name" value="Helicase_ATP-bd"/>
</dbReference>
<evidence type="ECO:0000256" key="8">
    <source>
        <dbReference type="ARBA" id="ARBA00034808"/>
    </source>
</evidence>
<evidence type="ECO:0000259" key="11">
    <source>
        <dbReference type="PROSITE" id="PS51194"/>
    </source>
</evidence>
<keyword evidence="6" id="KW-0539">Nucleus</keyword>